<dbReference type="AlphaFoldDB" id="A0A6A4WK44"/>
<sequence length="96" mass="10591">MSRKGWIKKPLMSGHELQLLLSWRYHELVSSAVGDRLSQQLLPSSLLVSTAAGARLSKQLLLSSLLVSSTACARLFQQLPPFRVYGLRRAERSGAA</sequence>
<accession>A0A6A4WK44</accession>
<evidence type="ECO:0000313" key="2">
    <source>
        <dbReference type="EMBL" id="KAF0306483.1"/>
    </source>
</evidence>
<gene>
    <name evidence="1" type="ORF">FJT64_008701</name>
    <name evidence="2" type="ORF">FJT64_022024</name>
</gene>
<keyword evidence="3" id="KW-1185">Reference proteome</keyword>
<proteinExistence type="predicted"/>
<name>A0A6A4WK44_AMPAM</name>
<dbReference type="EMBL" id="VIIS01000665">
    <property type="protein sequence ID" value="KAF0306483.1"/>
    <property type="molecule type" value="Genomic_DNA"/>
</dbReference>
<dbReference type="Proteomes" id="UP000440578">
    <property type="component" value="Unassembled WGS sequence"/>
</dbReference>
<reference evidence="2 3" key="1">
    <citation type="submission" date="2019-07" db="EMBL/GenBank/DDBJ databases">
        <title>Draft genome assembly of a fouling barnacle, Amphibalanus amphitrite (Darwin, 1854): The first reference genome for Thecostraca.</title>
        <authorList>
            <person name="Kim W."/>
        </authorList>
    </citation>
    <scope>NUCLEOTIDE SEQUENCE [LARGE SCALE GENOMIC DNA]</scope>
    <source>
        <strain evidence="2">SNU_AA5</strain>
        <tissue evidence="2">Soma without cirri and trophi</tissue>
    </source>
</reference>
<evidence type="ECO:0000313" key="3">
    <source>
        <dbReference type="Proteomes" id="UP000440578"/>
    </source>
</evidence>
<evidence type="ECO:0000313" key="1">
    <source>
        <dbReference type="EMBL" id="KAF0293483.1"/>
    </source>
</evidence>
<comment type="caution">
    <text evidence="2">The sequence shown here is derived from an EMBL/GenBank/DDBJ whole genome shotgun (WGS) entry which is preliminary data.</text>
</comment>
<organism evidence="2 3">
    <name type="scientific">Amphibalanus amphitrite</name>
    <name type="common">Striped barnacle</name>
    <name type="synonym">Balanus amphitrite</name>
    <dbReference type="NCBI Taxonomy" id="1232801"/>
    <lineage>
        <taxon>Eukaryota</taxon>
        <taxon>Metazoa</taxon>
        <taxon>Ecdysozoa</taxon>
        <taxon>Arthropoda</taxon>
        <taxon>Crustacea</taxon>
        <taxon>Multicrustacea</taxon>
        <taxon>Cirripedia</taxon>
        <taxon>Thoracica</taxon>
        <taxon>Thoracicalcarea</taxon>
        <taxon>Balanomorpha</taxon>
        <taxon>Balanoidea</taxon>
        <taxon>Balanidae</taxon>
        <taxon>Amphibalaninae</taxon>
        <taxon>Amphibalanus</taxon>
    </lineage>
</organism>
<dbReference type="EMBL" id="VIIS01001743">
    <property type="protein sequence ID" value="KAF0293483.1"/>
    <property type="molecule type" value="Genomic_DNA"/>
</dbReference>
<protein>
    <submittedName>
        <fullName evidence="2">Uncharacterized protein</fullName>
    </submittedName>
</protein>